<feature type="region of interest" description="Disordered" evidence="1">
    <location>
        <begin position="29"/>
        <end position="190"/>
    </location>
</feature>
<evidence type="ECO:0000313" key="4">
    <source>
        <dbReference type="Proteomes" id="UP000472372"/>
    </source>
</evidence>
<feature type="transmembrane region" description="Helical" evidence="2">
    <location>
        <begin position="202"/>
        <end position="227"/>
    </location>
</feature>
<feature type="transmembrane region" description="Helical" evidence="2">
    <location>
        <begin position="501"/>
        <end position="526"/>
    </location>
</feature>
<dbReference type="PANTHER" id="PTHR33927">
    <property type="entry name" value="TRANSMEMBRANE PROTEIN"/>
    <property type="match status" value="1"/>
</dbReference>
<feature type="compositionally biased region" description="Basic and acidic residues" evidence="1">
    <location>
        <begin position="82"/>
        <end position="119"/>
    </location>
</feature>
<feature type="transmembrane region" description="Helical" evidence="2">
    <location>
        <begin position="397"/>
        <end position="414"/>
    </location>
</feature>
<feature type="transmembrane region" description="Helical" evidence="2">
    <location>
        <begin position="368"/>
        <end position="385"/>
    </location>
</feature>
<dbReference type="EMBL" id="HG992978">
    <property type="protein sequence ID" value="CAE7015779.1"/>
    <property type="molecule type" value="Genomic_DNA"/>
</dbReference>
<dbReference type="PANTHER" id="PTHR33927:SF5">
    <property type="entry name" value="ENZYME, PUTATIVE (AFU_ORTHOLOGUE AFUA_8G01222)-RELATED"/>
    <property type="match status" value="1"/>
</dbReference>
<feature type="compositionally biased region" description="Polar residues" evidence="1">
    <location>
        <begin position="149"/>
        <end position="161"/>
    </location>
</feature>
<evidence type="ECO:0000256" key="2">
    <source>
        <dbReference type="SAM" id="Phobius"/>
    </source>
</evidence>
<proteinExistence type="predicted"/>
<organism evidence="3 4">
    <name type="scientific">Pyrenophora teres f. teres</name>
    <dbReference type="NCBI Taxonomy" id="97479"/>
    <lineage>
        <taxon>Eukaryota</taxon>
        <taxon>Fungi</taxon>
        <taxon>Dikarya</taxon>
        <taxon>Ascomycota</taxon>
        <taxon>Pezizomycotina</taxon>
        <taxon>Dothideomycetes</taxon>
        <taxon>Pleosporomycetidae</taxon>
        <taxon>Pleosporales</taxon>
        <taxon>Pleosporineae</taxon>
        <taxon>Pleosporaceae</taxon>
        <taxon>Pyrenophora</taxon>
    </lineage>
</organism>
<dbReference type="InterPro" id="IPR052979">
    <property type="entry name" value="Adenylate-forming_domain"/>
</dbReference>
<protein>
    <recommendedName>
        <fullName evidence="5">Nonribosomal peptide synthetase 12</fullName>
    </recommendedName>
</protein>
<feature type="transmembrane region" description="Helical" evidence="2">
    <location>
        <begin position="327"/>
        <end position="348"/>
    </location>
</feature>
<dbReference type="Proteomes" id="UP000472372">
    <property type="component" value="Chromosome 2"/>
</dbReference>
<accession>A0A6S6VW48</accession>
<evidence type="ECO:0008006" key="5">
    <source>
        <dbReference type="Google" id="ProtNLM"/>
    </source>
</evidence>
<feature type="compositionally biased region" description="Pro residues" evidence="1">
    <location>
        <begin position="134"/>
        <end position="148"/>
    </location>
</feature>
<dbReference type="AlphaFoldDB" id="A0A6S6VW48"/>
<feature type="compositionally biased region" description="Polar residues" evidence="1">
    <location>
        <begin position="173"/>
        <end position="182"/>
    </location>
</feature>
<keyword evidence="2" id="KW-0472">Membrane</keyword>
<keyword evidence="2" id="KW-0812">Transmembrane</keyword>
<evidence type="ECO:0000256" key="1">
    <source>
        <dbReference type="SAM" id="MobiDB-lite"/>
    </source>
</evidence>
<feature type="transmembrane region" description="Helical" evidence="2">
    <location>
        <begin position="287"/>
        <end position="307"/>
    </location>
</feature>
<gene>
    <name evidence="3" type="ORF">PTTW11_02855</name>
</gene>
<feature type="compositionally biased region" description="Polar residues" evidence="1">
    <location>
        <begin position="57"/>
        <end position="71"/>
    </location>
</feature>
<sequence>MGDPTYLTASSRPEFQPSTLATVAVHHSADYDKSTTPYPLGTLRRRDLSSMCDPSPDLTSLDNSMKPSLNANEKLAIPSNSVDHENGEAPSVPEDHQHVNESDTTAHKHARKDTFDPLDHSFSLPSQAKSPDMTDPPQPQPQPQPQPLSPNTRRFSSTSSLDIVHEKDAAVKSTVTPTTTAYESAPPKPGKTSIRSEAQMLFIHWFSVYRVLIALVAIVNFIVLAVMVEDNLPYNRFHLAGPLIATAANLFAAVFIRQEEVINTIFRVLAHTPVGLPLWLRKTIGNFHHFGGFHIGCAVSALVWYFFFVYLNTTFFVNGLREAKANAWVWADIVTCYAFLISIFLVCVAAHPRFRQRFHNTFERTHRFGGWIALTVLWVNAGVSSHTHGNKPMHLNPAVWLLAATTFLIILPWLRMSRVPVTATAVSSREVRLTFPYKHMPYMATMRFSLAPLTEWHAFATIPSPQAHPTSYILISQAGDWTTSIIRSPPKEIYIRRPATLNFLALAPLFNSLLLVGTGAGIGPLLSLLSSPTIKRMRDQGRVIRVLWTVYAADAPHWQFVHDIIRAVDPDPKVFDSMNGRPDVAFETQYFMETERLEAVMVVSNPAVTRQVVESVKAKGGAAYGAVFDS</sequence>
<feature type="transmembrane region" description="Helical" evidence="2">
    <location>
        <begin position="239"/>
        <end position="256"/>
    </location>
</feature>
<reference evidence="3" key="1">
    <citation type="submission" date="2021-02" db="EMBL/GenBank/DDBJ databases">
        <authorList>
            <person name="Syme A R."/>
            <person name="Syme A R."/>
            <person name="Moolhuijzen P."/>
        </authorList>
    </citation>
    <scope>NUCLEOTIDE SEQUENCE</scope>
    <source>
        <strain evidence="3">W1-1</strain>
    </source>
</reference>
<keyword evidence="2" id="KW-1133">Transmembrane helix</keyword>
<evidence type="ECO:0000313" key="3">
    <source>
        <dbReference type="EMBL" id="CAE7015779.1"/>
    </source>
</evidence>
<name>A0A6S6VW48_9PLEO</name>